<dbReference type="AlphaFoldDB" id="A0A6C0BU85"/>
<accession>A0A6C0BU85</accession>
<protein>
    <submittedName>
        <fullName evidence="1">Uncharacterized protein</fullName>
    </submittedName>
</protein>
<organism evidence="1">
    <name type="scientific">viral metagenome</name>
    <dbReference type="NCBI Taxonomy" id="1070528"/>
    <lineage>
        <taxon>unclassified sequences</taxon>
        <taxon>metagenomes</taxon>
        <taxon>organismal metagenomes</taxon>
    </lineage>
</organism>
<proteinExistence type="predicted"/>
<sequence>MAQSHSKMTATTINHETFIKDKLVLYIKETDKETSVVDMSCYILYDEDEEEFMITGIRDVSNKSCGEPYKFYCQKKKHVMNFILSIFDMRNDLTMILYNYIELYDKYESFDEISFYDFHFQNNQKREITGYNNVLLTDPSLVNYIKKNLKNLKHIRY</sequence>
<dbReference type="EMBL" id="MN739261">
    <property type="protein sequence ID" value="QHS96005.1"/>
    <property type="molecule type" value="Genomic_DNA"/>
</dbReference>
<name>A0A6C0BU85_9ZZZZ</name>
<evidence type="ECO:0000313" key="1">
    <source>
        <dbReference type="EMBL" id="QHS96005.1"/>
    </source>
</evidence>
<reference evidence="1" key="1">
    <citation type="journal article" date="2020" name="Nature">
        <title>Giant virus diversity and host interactions through global metagenomics.</title>
        <authorList>
            <person name="Schulz F."/>
            <person name="Roux S."/>
            <person name="Paez-Espino D."/>
            <person name="Jungbluth S."/>
            <person name="Walsh D.A."/>
            <person name="Denef V.J."/>
            <person name="McMahon K.D."/>
            <person name="Konstantinidis K.T."/>
            <person name="Eloe-Fadrosh E.A."/>
            <person name="Kyrpides N.C."/>
            <person name="Woyke T."/>
        </authorList>
    </citation>
    <scope>NUCLEOTIDE SEQUENCE</scope>
    <source>
        <strain evidence="1">GVMAG-M-3300019093-7</strain>
    </source>
</reference>